<dbReference type="EMBL" id="MGDD01000062">
    <property type="protein sequence ID" value="OGL47695.1"/>
    <property type="molecule type" value="Genomic_DNA"/>
</dbReference>
<dbReference type="Proteomes" id="UP000179266">
    <property type="component" value="Unassembled WGS sequence"/>
</dbReference>
<evidence type="ECO:0000313" key="3">
    <source>
        <dbReference type="EMBL" id="OGL47695.1"/>
    </source>
</evidence>
<dbReference type="GO" id="GO:0008237">
    <property type="term" value="F:metallopeptidase activity"/>
    <property type="evidence" value="ECO:0007669"/>
    <property type="project" value="InterPro"/>
</dbReference>
<comment type="caution">
    <text evidence="3">The sequence shown here is derived from an EMBL/GenBank/DDBJ whole genome shotgun (WGS) entry which is preliminary data.</text>
</comment>
<dbReference type="InterPro" id="IPR051463">
    <property type="entry name" value="Peptidase_U62_metallo"/>
</dbReference>
<name>A0A1F7S1K1_9BACT</name>
<evidence type="ECO:0000256" key="1">
    <source>
        <dbReference type="ARBA" id="ARBA00005836"/>
    </source>
</evidence>
<protein>
    <recommendedName>
        <fullName evidence="2">Metalloprotease TldD/E C-terminal domain-containing protein</fullName>
    </recommendedName>
</protein>
<dbReference type="AlphaFoldDB" id="A0A1F7S1K1"/>
<comment type="similarity">
    <text evidence="1">Belongs to the peptidase U62 family.</text>
</comment>
<evidence type="ECO:0000313" key="4">
    <source>
        <dbReference type="Proteomes" id="UP000179266"/>
    </source>
</evidence>
<gene>
    <name evidence="3" type="ORF">A2161_04405</name>
</gene>
<sequence length="118" mass="12197">MTCTFLDNGTTNPEDIIHEIDSGLYIRALGGGHGDTSGAGFAFNVAEGFLIENGKITQPVQGATLTGKGIDVLKNIYAVGNDLDYTGAGRCGKLQQVPVSCGQPTIGIRELLIGGTKA</sequence>
<accession>A0A1F7S1K1</accession>
<dbReference type="PANTHER" id="PTHR30624:SF4">
    <property type="entry name" value="METALLOPROTEASE TLDD"/>
    <property type="match status" value="1"/>
</dbReference>
<proteinExistence type="inferred from homology"/>
<dbReference type="GO" id="GO:0005829">
    <property type="term" value="C:cytosol"/>
    <property type="evidence" value="ECO:0007669"/>
    <property type="project" value="TreeGrafter"/>
</dbReference>
<feature type="domain" description="Metalloprotease TldD/E C-terminal" evidence="2">
    <location>
        <begin position="1"/>
        <end position="115"/>
    </location>
</feature>
<dbReference type="InterPro" id="IPR045569">
    <property type="entry name" value="Metalloprtase-TldD/E_C"/>
</dbReference>
<reference evidence="3 4" key="1">
    <citation type="journal article" date="2016" name="Nat. Commun.">
        <title>Thousands of microbial genomes shed light on interconnected biogeochemical processes in an aquifer system.</title>
        <authorList>
            <person name="Anantharaman K."/>
            <person name="Brown C.T."/>
            <person name="Hug L.A."/>
            <person name="Sharon I."/>
            <person name="Castelle C.J."/>
            <person name="Probst A.J."/>
            <person name="Thomas B.C."/>
            <person name="Singh A."/>
            <person name="Wilkins M.J."/>
            <person name="Karaoz U."/>
            <person name="Brodie E.L."/>
            <person name="Williams K.H."/>
            <person name="Hubbard S.S."/>
            <person name="Banfield J.F."/>
        </authorList>
    </citation>
    <scope>NUCLEOTIDE SEQUENCE [LARGE SCALE GENOMIC DNA]</scope>
</reference>
<dbReference type="SUPFAM" id="SSF111283">
    <property type="entry name" value="Putative modulator of DNA gyrase, PmbA/TldD"/>
    <property type="match status" value="1"/>
</dbReference>
<dbReference type="Pfam" id="PF19289">
    <property type="entry name" value="PmbA_TldD_3rd"/>
    <property type="match status" value="1"/>
</dbReference>
<evidence type="ECO:0000259" key="2">
    <source>
        <dbReference type="Pfam" id="PF19289"/>
    </source>
</evidence>
<dbReference type="PANTHER" id="PTHR30624">
    <property type="entry name" value="UNCHARACTERIZED PROTEIN TLDD AND PMBA"/>
    <property type="match status" value="1"/>
</dbReference>
<organism evidence="3 4">
    <name type="scientific">Candidatus Schekmanbacteria bacterium RBG_13_48_7</name>
    <dbReference type="NCBI Taxonomy" id="1817878"/>
    <lineage>
        <taxon>Bacteria</taxon>
        <taxon>Candidatus Schekmaniibacteriota</taxon>
    </lineage>
</organism>
<dbReference type="InterPro" id="IPR036059">
    <property type="entry name" value="TldD/PmbA_sf"/>
</dbReference>
<dbReference type="GO" id="GO:0006508">
    <property type="term" value="P:proteolysis"/>
    <property type="evidence" value="ECO:0007669"/>
    <property type="project" value="InterPro"/>
</dbReference>